<protein>
    <submittedName>
        <fullName evidence="1">Uncharacterized protein</fullName>
    </submittedName>
</protein>
<organism evidence="1 2">
    <name type="scientific">Ruminiclostridium papyrosolvens DSM 2782</name>
    <dbReference type="NCBI Taxonomy" id="588581"/>
    <lineage>
        <taxon>Bacteria</taxon>
        <taxon>Bacillati</taxon>
        <taxon>Bacillota</taxon>
        <taxon>Clostridia</taxon>
        <taxon>Eubacteriales</taxon>
        <taxon>Oscillospiraceae</taxon>
        <taxon>Ruminiclostridium</taxon>
    </lineage>
</organism>
<comment type="caution">
    <text evidence="1">The sequence shown here is derived from an EMBL/GenBank/DDBJ whole genome shotgun (WGS) entry which is preliminary data.</text>
</comment>
<accession>F1TE91</accession>
<gene>
    <name evidence="1" type="ORF">Cpap_1449</name>
</gene>
<reference evidence="1" key="2">
    <citation type="submission" date="2011-01" db="EMBL/GenBank/DDBJ databases">
        <title>The Non-contiguous Finished genome of Clostridium papyrosolvens.</title>
        <authorList>
            <person name="Lucas S."/>
            <person name="Copeland A."/>
            <person name="Lapidus A."/>
            <person name="Cheng J.-F."/>
            <person name="Goodwin L."/>
            <person name="Pitluck S."/>
            <person name="Misra M."/>
            <person name="Chertkov O."/>
            <person name="Detter J.C."/>
            <person name="Han C."/>
            <person name="Tapia R."/>
            <person name="Land M."/>
            <person name="Hauser L."/>
            <person name="Kyrpides N."/>
            <person name="Ivanova N."/>
            <person name="Pagani I."/>
            <person name="Mouttaki H."/>
            <person name="He Z."/>
            <person name="Zhou J."/>
            <person name="Hemme C.L."/>
            <person name="Woyke T."/>
        </authorList>
    </citation>
    <scope>NUCLEOTIDE SEQUENCE [LARGE SCALE GENOMIC DNA]</scope>
    <source>
        <strain evidence="1">DSM 2782</strain>
    </source>
</reference>
<proteinExistence type="predicted"/>
<dbReference type="EMBL" id="ACXX02000009">
    <property type="protein sequence ID" value="EGD47057.1"/>
    <property type="molecule type" value="Genomic_DNA"/>
</dbReference>
<evidence type="ECO:0000313" key="2">
    <source>
        <dbReference type="Proteomes" id="UP000003860"/>
    </source>
</evidence>
<sequence length="56" mass="6628">MKLDNQNENGKFSILYLFLRYSVNSEMLDDYVNLAKRNADDLMAIQDQTYEYIKTA</sequence>
<dbReference type="Proteomes" id="UP000003860">
    <property type="component" value="Unassembled WGS sequence"/>
</dbReference>
<evidence type="ECO:0000313" key="1">
    <source>
        <dbReference type="EMBL" id="EGD47057.1"/>
    </source>
</evidence>
<dbReference type="AlphaFoldDB" id="F1TE91"/>
<keyword evidence="2" id="KW-1185">Reference proteome</keyword>
<reference evidence="1" key="1">
    <citation type="submission" date="2009-07" db="EMBL/GenBank/DDBJ databases">
        <authorList>
            <consortium name="US DOE Joint Genome Institute (JGI-PGF)"/>
            <person name="Lucas S."/>
            <person name="Copeland A."/>
            <person name="Lapidus A."/>
            <person name="Glavina del Rio T."/>
            <person name="Tice H."/>
            <person name="Bruce D."/>
            <person name="Goodwin L."/>
            <person name="Pitluck S."/>
            <person name="Larimer F."/>
            <person name="Land M.L."/>
            <person name="Mouttaki H."/>
            <person name="He Z."/>
            <person name="Zhou J."/>
            <person name="Hemme C.L."/>
        </authorList>
    </citation>
    <scope>NUCLEOTIDE SEQUENCE</scope>
    <source>
        <strain evidence="1">DSM 2782</strain>
    </source>
</reference>
<dbReference type="STRING" id="588581.Cpap_1449"/>
<name>F1TE91_9FIRM</name>